<evidence type="ECO:0000256" key="2">
    <source>
        <dbReference type="SAM" id="Phobius"/>
    </source>
</evidence>
<feature type="domain" description="Right handed beta helix" evidence="3">
    <location>
        <begin position="68"/>
        <end position="232"/>
    </location>
</feature>
<keyword evidence="5" id="KW-1185">Reference proteome</keyword>
<evidence type="ECO:0000313" key="5">
    <source>
        <dbReference type="Proteomes" id="UP000001542"/>
    </source>
</evidence>
<dbReference type="InterPro" id="IPR011050">
    <property type="entry name" value="Pectin_lyase_fold/virulence"/>
</dbReference>
<reference evidence="4" key="1">
    <citation type="submission" date="2006-10" db="EMBL/GenBank/DDBJ databases">
        <authorList>
            <person name="Amadeo P."/>
            <person name="Zhao Q."/>
            <person name="Wortman J."/>
            <person name="Fraser-Liggett C."/>
            <person name="Carlton J."/>
        </authorList>
    </citation>
    <scope>NUCLEOTIDE SEQUENCE</scope>
    <source>
        <strain evidence="4">G3</strain>
    </source>
</reference>
<dbReference type="Proteomes" id="UP000001542">
    <property type="component" value="Unassembled WGS sequence"/>
</dbReference>
<name>A2DZT4_TRIV3</name>
<evidence type="ECO:0000256" key="1">
    <source>
        <dbReference type="SAM" id="MobiDB-lite"/>
    </source>
</evidence>
<gene>
    <name evidence="4" type="ORF">TVAG_352000</name>
</gene>
<evidence type="ECO:0000313" key="4">
    <source>
        <dbReference type="EMBL" id="EAY14152.1"/>
    </source>
</evidence>
<dbReference type="EMBL" id="DS113275">
    <property type="protein sequence ID" value="EAY14152.1"/>
    <property type="molecule type" value="Genomic_DNA"/>
</dbReference>
<evidence type="ECO:0000259" key="3">
    <source>
        <dbReference type="Pfam" id="PF13229"/>
    </source>
</evidence>
<proteinExistence type="predicted"/>
<feature type="transmembrane region" description="Helical" evidence="2">
    <location>
        <begin position="752"/>
        <end position="776"/>
    </location>
</feature>
<keyword evidence="2" id="KW-0812">Transmembrane</keyword>
<dbReference type="AlphaFoldDB" id="A2DZT4"/>
<dbReference type="InParanoid" id="A2DZT4"/>
<dbReference type="Pfam" id="PF13229">
    <property type="entry name" value="Beta_helix"/>
    <property type="match status" value="1"/>
</dbReference>
<feature type="region of interest" description="Disordered" evidence="1">
    <location>
        <begin position="782"/>
        <end position="813"/>
    </location>
</feature>
<dbReference type="VEuPathDB" id="TrichDB:TVAG_352000"/>
<dbReference type="RefSeq" id="XP_001326375.1">
    <property type="nucleotide sequence ID" value="XM_001326340.1"/>
</dbReference>
<protein>
    <recommendedName>
        <fullName evidence="3">Right handed beta helix domain-containing protein</fullName>
    </recommendedName>
</protein>
<dbReference type="InterPro" id="IPR039448">
    <property type="entry name" value="Beta_helix"/>
</dbReference>
<organism evidence="4 5">
    <name type="scientific">Trichomonas vaginalis (strain ATCC PRA-98 / G3)</name>
    <dbReference type="NCBI Taxonomy" id="412133"/>
    <lineage>
        <taxon>Eukaryota</taxon>
        <taxon>Metamonada</taxon>
        <taxon>Parabasalia</taxon>
        <taxon>Trichomonadida</taxon>
        <taxon>Trichomonadidae</taxon>
        <taxon>Trichomonas</taxon>
    </lineage>
</organism>
<feature type="compositionally biased region" description="Acidic residues" evidence="1">
    <location>
        <begin position="804"/>
        <end position="813"/>
    </location>
</feature>
<accession>A2DZT4</accession>
<dbReference type="VEuPathDB" id="TrichDB:TVAGG3_0261570"/>
<reference evidence="4" key="2">
    <citation type="journal article" date="2007" name="Science">
        <title>Draft genome sequence of the sexually transmitted pathogen Trichomonas vaginalis.</title>
        <authorList>
            <person name="Carlton J.M."/>
            <person name="Hirt R.P."/>
            <person name="Silva J.C."/>
            <person name="Delcher A.L."/>
            <person name="Schatz M."/>
            <person name="Zhao Q."/>
            <person name="Wortman J.R."/>
            <person name="Bidwell S.L."/>
            <person name="Alsmark U.C.M."/>
            <person name="Besteiro S."/>
            <person name="Sicheritz-Ponten T."/>
            <person name="Noel C.J."/>
            <person name="Dacks J.B."/>
            <person name="Foster P.G."/>
            <person name="Simillion C."/>
            <person name="Van de Peer Y."/>
            <person name="Miranda-Saavedra D."/>
            <person name="Barton G.J."/>
            <person name="Westrop G.D."/>
            <person name="Mueller S."/>
            <person name="Dessi D."/>
            <person name="Fiori P.L."/>
            <person name="Ren Q."/>
            <person name="Paulsen I."/>
            <person name="Zhang H."/>
            <person name="Bastida-Corcuera F.D."/>
            <person name="Simoes-Barbosa A."/>
            <person name="Brown M.T."/>
            <person name="Hayes R.D."/>
            <person name="Mukherjee M."/>
            <person name="Okumura C.Y."/>
            <person name="Schneider R."/>
            <person name="Smith A.J."/>
            <person name="Vanacova S."/>
            <person name="Villalvazo M."/>
            <person name="Haas B.J."/>
            <person name="Pertea M."/>
            <person name="Feldblyum T.V."/>
            <person name="Utterback T.R."/>
            <person name="Shu C.L."/>
            <person name="Osoegawa K."/>
            <person name="de Jong P.J."/>
            <person name="Hrdy I."/>
            <person name="Horvathova L."/>
            <person name="Zubacova Z."/>
            <person name="Dolezal P."/>
            <person name="Malik S.B."/>
            <person name="Logsdon J.M. Jr."/>
            <person name="Henze K."/>
            <person name="Gupta A."/>
            <person name="Wang C.C."/>
            <person name="Dunne R.L."/>
            <person name="Upcroft J.A."/>
            <person name="Upcroft P."/>
            <person name="White O."/>
            <person name="Salzberg S.L."/>
            <person name="Tang P."/>
            <person name="Chiu C.-H."/>
            <person name="Lee Y.-S."/>
            <person name="Embley T.M."/>
            <person name="Coombs G.H."/>
            <person name="Mottram J.C."/>
            <person name="Tachezy J."/>
            <person name="Fraser-Liggett C.M."/>
            <person name="Johnson P.J."/>
        </authorList>
    </citation>
    <scope>NUCLEOTIDE SEQUENCE [LARGE SCALE GENOMIC DNA]</scope>
    <source>
        <strain evidence="4">G3</strain>
    </source>
</reference>
<dbReference type="KEGG" id="tva:4772140"/>
<keyword evidence="2" id="KW-1133">Transmembrane helix</keyword>
<feature type="compositionally biased region" description="Basic and acidic residues" evidence="1">
    <location>
        <begin position="782"/>
        <end position="803"/>
    </location>
</feature>
<keyword evidence="2" id="KW-0472">Membrane</keyword>
<dbReference type="SUPFAM" id="SSF51126">
    <property type="entry name" value="Pectin lyase-like"/>
    <property type="match status" value="1"/>
</dbReference>
<sequence>MTWADLELRLPNYYEPLQYSARDNRNKFTTVVPKLIQNQKDLKKVQENIPFLGIIDCSFDTISDQTTGIVELENTMFKIYNTNFSNIENCYGIYTVDCRDSKIINCSFTNFNQGGALNFIKSNEIFVTNSKFSAITGNDTRTSVAILDNCYYCFFRNCDFTNNDVFASVFQVSKSEKIKFDFCNFRFNTLTCPGCIFFYNSENCLVQNSEFTDNVCFTHSAALFSTGTSITLKHDYFARNQLNLTKEYIPEVTTKLDFWQVAATVTVVPAFLIKSIKCPHNFKNLYFDHNYPINTTKSFRYLLNSIDMICFAQEELESPVESVINVQGVIQTTNNASIDIDFNSMVDQKQIIGNLEKVDYNISESEEFDEIVDHAAQSNMPTIRYKTSTIYSSQTIAYAVGKLSYFAIEQCEFSMCTIGITQQSYDSNVLIFLNLSHHGYFSLTNTRFSENYAYSSLIQAVDCKGFIVNDCKFSYNTAKHSSCALIYNSEIVRIMNCKFDRNDAYVHGAIAIYNSKDAVVKQCTFKKNYGFCGCSSLIFNNTNMSIIDTMFTRNNVDHERWDLNSNLFPNLDDETILKPHENISGVYTANKFSVSLSGYGNSQLYLDNVGFSNSEIENDMNITDLKVESLDVYIEESVKVEKVQNSITDTKKRSCNRNIGINWTNTRVTLSTYYRYNEYYEPFPEIATDYEIIKDGDSYKLNEVSFFTIIDSPENAANVYSWVYDEKPNIPQPTPAMTPSPIIKVVGHGKTIGLAVFGGIIGLTVIILVGATIYFCKRPPEARLHDDPNDPNKKDRKKALLEEKENDEAIVSL</sequence>